<evidence type="ECO:0000256" key="1">
    <source>
        <dbReference type="SAM" id="Phobius"/>
    </source>
</evidence>
<comment type="caution">
    <text evidence="2">The sequence shown here is derived from an EMBL/GenBank/DDBJ whole genome shotgun (WGS) entry which is preliminary data.</text>
</comment>
<gene>
    <name evidence="2" type="ORF">FisN_26Hh048</name>
</gene>
<reference evidence="2 3" key="1">
    <citation type="journal article" date="2015" name="Plant Cell">
        <title>Oil accumulation by the oleaginous diatom Fistulifera solaris as revealed by the genome and transcriptome.</title>
        <authorList>
            <person name="Tanaka T."/>
            <person name="Maeda Y."/>
            <person name="Veluchamy A."/>
            <person name="Tanaka M."/>
            <person name="Abida H."/>
            <person name="Marechal E."/>
            <person name="Bowler C."/>
            <person name="Muto M."/>
            <person name="Sunaga Y."/>
            <person name="Tanaka M."/>
            <person name="Yoshino T."/>
            <person name="Taniguchi T."/>
            <person name="Fukuda Y."/>
            <person name="Nemoto M."/>
            <person name="Matsumoto M."/>
            <person name="Wong P.S."/>
            <person name="Aburatani S."/>
            <person name="Fujibuchi W."/>
        </authorList>
    </citation>
    <scope>NUCLEOTIDE SEQUENCE [LARGE SCALE GENOMIC DNA]</scope>
    <source>
        <strain evidence="2 3">JPCC DA0580</strain>
    </source>
</reference>
<dbReference type="Proteomes" id="UP000198406">
    <property type="component" value="Unassembled WGS sequence"/>
</dbReference>
<dbReference type="InParanoid" id="A0A1Z5JXL7"/>
<accession>A0A1Z5JXL7</accession>
<dbReference type="AlphaFoldDB" id="A0A1Z5JXL7"/>
<keyword evidence="3" id="KW-1185">Reference proteome</keyword>
<dbReference type="EMBL" id="BDSP01000132">
    <property type="protein sequence ID" value="GAX18754.1"/>
    <property type="molecule type" value="Genomic_DNA"/>
</dbReference>
<organism evidence="2 3">
    <name type="scientific">Fistulifera solaris</name>
    <name type="common">Oleaginous diatom</name>
    <dbReference type="NCBI Taxonomy" id="1519565"/>
    <lineage>
        <taxon>Eukaryota</taxon>
        <taxon>Sar</taxon>
        <taxon>Stramenopiles</taxon>
        <taxon>Ochrophyta</taxon>
        <taxon>Bacillariophyta</taxon>
        <taxon>Bacillariophyceae</taxon>
        <taxon>Bacillariophycidae</taxon>
        <taxon>Naviculales</taxon>
        <taxon>Naviculaceae</taxon>
        <taxon>Fistulifera</taxon>
    </lineage>
</organism>
<keyword evidence="1" id="KW-1133">Transmembrane helix</keyword>
<keyword evidence="1" id="KW-0472">Membrane</keyword>
<keyword evidence="1" id="KW-0812">Transmembrane</keyword>
<evidence type="ECO:0000313" key="3">
    <source>
        <dbReference type="Proteomes" id="UP000198406"/>
    </source>
</evidence>
<name>A0A1Z5JXL7_FISSO</name>
<feature type="transmembrane region" description="Helical" evidence="1">
    <location>
        <begin position="642"/>
        <end position="662"/>
    </location>
</feature>
<protein>
    <submittedName>
        <fullName evidence="2">Uncharacterized protein</fullName>
    </submittedName>
</protein>
<proteinExistence type="predicted"/>
<evidence type="ECO:0000313" key="2">
    <source>
        <dbReference type="EMBL" id="GAX18754.1"/>
    </source>
</evidence>
<sequence length="664" mass="71862">MIVNMQYLKVPPLALGCALPRTVADPRPSTVLQLDLSSPVGRPPDCHNTICLSVPSDGDPKIVIGAHSMFDYIFQCNFGDARCSLGTVYQIEGTGVLLEVSLLFGPSSSTGSIAVFEGCLSGASATDGSDSTHNEGIFPDCVRDDSNQGTRWIAKKGHFYSIVVYARLGPSSKPFILRVNTAKSYPVCDTEEKKMIAPVDLGTVNATSVCEDSSAVDMVSGRFSATVNHHDAKLYRDLHACFAMYHGQQDRLQSSYVSIAEPINSPARVFKITGDGETYVAYATHSSAPDPYTILSDFVKMALFTVSECEATPQCVQGHEYRRTISFETTAGETYYLAVYNDDGDSLETLDLQLSFLSSKAPCEDATNLGIVGSSGRTISGTMDGANLYKGLEYGSFYEIIRARVFAFVAEKDGPFMVTVKGSVTTPYNCSKICWGLVRGECLHYTLLHVTAVPSCDVKAKLRNPGTPYFATSGVSYDVVVFSNHLFASEDFQLAIDFLETAEVCGSEHVVNMGSIPDEGTVFSGTTEFAPLFVLPQSCQVHNNYASPVTRAAKFSLTGDGNTYMLIMGAYSSHFQILVFQGSCEDLECMPQPEASRVLLDTKVGETYTVLVSDGTSNGEFILHVNKKAALVSVIADSMETVLHLLAFICLFASVFGGLARYRI</sequence>